<name>X1D9L3_9ZZZZ</name>
<keyword evidence="2" id="KW-0489">Methyltransferase</keyword>
<dbReference type="Pfam" id="PF06253">
    <property type="entry name" value="MTTB"/>
    <property type="match status" value="1"/>
</dbReference>
<dbReference type="InterPro" id="IPR038601">
    <property type="entry name" value="MttB-like_sf"/>
</dbReference>
<evidence type="ECO:0000256" key="2">
    <source>
        <dbReference type="ARBA" id="ARBA00022603"/>
    </source>
</evidence>
<dbReference type="AlphaFoldDB" id="X1D9L3"/>
<gene>
    <name evidence="4" type="ORF">S01H4_53100</name>
</gene>
<dbReference type="GO" id="GO:0032259">
    <property type="term" value="P:methylation"/>
    <property type="evidence" value="ECO:0007669"/>
    <property type="project" value="UniProtKB-KW"/>
</dbReference>
<dbReference type="EMBL" id="BART01030404">
    <property type="protein sequence ID" value="GAH16942.1"/>
    <property type="molecule type" value="Genomic_DNA"/>
</dbReference>
<comment type="similarity">
    <text evidence="1">Belongs to the trimethylamine methyltransferase family.</text>
</comment>
<proteinExistence type="inferred from homology"/>
<accession>X1D9L3</accession>
<evidence type="ECO:0000256" key="3">
    <source>
        <dbReference type="ARBA" id="ARBA00022679"/>
    </source>
</evidence>
<comment type="caution">
    <text evidence="4">The sequence shown here is derived from an EMBL/GenBank/DDBJ whole genome shotgun (WGS) entry which is preliminary data.</text>
</comment>
<sequence length="152" mass="17567">GELTAHPLQAILDDDIAGMIGRFIEGVTVSNETIALDLIEQVGPIPGNYLNTAHTREWWKKEQFVPKVADELTYPEWMKTGKKDCLDYAKKRMEEILATHKVSIPLTPSQEEDIKRILNEARKYYREKGLISDEEWEVYQEKVLKSPDYPFA</sequence>
<evidence type="ECO:0000256" key="1">
    <source>
        <dbReference type="ARBA" id="ARBA00007137"/>
    </source>
</evidence>
<dbReference type="Gene3D" id="3.20.20.480">
    <property type="entry name" value="Trimethylamine methyltransferase-like"/>
    <property type="match status" value="1"/>
</dbReference>
<dbReference type="InterPro" id="IPR010426">
    <property type="entry name" value="MTTB_MeTrfase"/>
</dbReference>
<keyword evidence="3" id="KW-0808">Transferase</keyword>
<reference evidence="4" key="1">
    <citation type="journal article" date="2014" name="Front. Microbiol.">
        <title>High frequency of phylogenetically diverse reductive dehalogenase-homologous genes in deep subseafloor sedimentary metagenomes.</title>
        <authorList>
            <person name="Kawai M."/>
            <person name="Futagami T."/>
            <person name="Toyoda A."/>
            <person name="Takaki Y."/>
            <person name="Nishi S."/>
            <person name="Hori S."/>
            <person name="Arai W."/>
            <person name="Tsubouchi T."/>
            <person name="Morono Y."/>
            <person name="Uchiyama I."/>
            <person name="Ito T."/>
            <person name="Fujiyama A."/>
            <person name="Inagaki F."/>
            <person name="Takami H."/>
        </authorList>
    </citation>
    <scope>NUCLEOTIDE SEQUENCE</scope>
    <source>
        <strain evidence="4">Expedition CK06-06</strain>
    </source>
</reference>
<protein>
    <submittedName>
        <fullName evidence="4">Uncharacterized protein</fullName>
    </submittedName>
</protein>
<organism evidence="4">
    <name type="scientific">marine sediment metagenome</name>
    <dbReference type="NCBI Taxonomy" id="412755"/>
    <lineage>
        <taxon>unclassified sequences</taxon>
        <taxon>metagenomes</taxon>
        <taxon>ecological metagenomes</taxon>
    </lineage>
</organism>
<dbReference type="GO" id="GO:0015948">
    <property type="term" value="P:methanogenesis"/>
    <property type="evidence" value="ECO:0007669"/>
    <property type="project" value="InterPro"/>
</dbReference>
<dbReference type="GO" id="GO:0008168">
    <property type="term" value="F:methyltransferase activity"/>
    <property type="evidence" value="ECO:0007669"/>
    <property type="project" value="UniProtKB-KW"/>
</dbReference>
<evidence type="ECO:0000313" key="4">
    <source>
        <dbReference type="EMBL" id="GAH16942.1"/>
    </source>
</evidence>
<feature type="non-terminal residue" evidence="4">
    <location>
        <position position="1"/>
    </location>
</feature>